<name>A0ACC2GCS5_DALPE</name>
<organism evidence="1 2">
    <name type="scientific">Dallia pectoralis</name>
    <name type="common">Alaska blackfish</name>
    <dbReference type="NCBI Taxonomy" id="75939"/>
    <lineage>
        <taxon>Eukaryota</taxon>
        <taxon>Metazoa</taxon>
        <taxon>Chordata</taxon>
        <taxon>Craniata</taxon>
        <taxon>Vertebrata</taxon>
        <taxon>Euteleostomi</taxon>
        <taxon>Actinopterygii</taxon>
        <taxon>Neopterygii</taxon>
        <taxon>Teleostei</taxon>
        <taxon>Protacanthopterygii</taxon>
        <taxon>Esociformes</taxon>
        <taxon>Umbridae</taxon>
        <taxon>Dallia</taxon>
    </lineage>
</organism>
<proteinExistence type="predicted"/>
<sequence length="352" mass="38907">MTFVLALFVLSVLSFCEFTDAECLKISPTRLVVKYGDPASANCTPDTPQTLAWEATQGGVSLTSDKVQFLEWTVNSVTDWTIAPICSTDGGRCAETLNITVYKLPSMVSISGPSDRMVAGRQSEFRCGIQDVFPVNRLHVSFYKASIDNIKTEITSYPPEMNIPIKPSSKEYTLQFTPSRDDHGARLWCSARLELGEEGPKPPPEMESQHLPLNVFYKPNISEASGHRLITEGDILPLSCQADGNPAPSYQWAFPVAGPVLNNTKEGSVLNITNIARSQAGEYTCIASNWLGNSTWSVDVKVTVDHLPIIAGLVAAGVVILMFSSGVYYYHYYRHNRTGHYQLKDIFSRRKP</sequence>
<protein>
    <submittedName>
        <fullName evidence="1">Uncharacterized protein</fullName>
    </submittedName>
</protein>
<comment type="caution">
    <text evidence="1">The sequence shown here is derived from an EMBL/GenBank/DDBJ whole genome shotgun (WGS) entry which is preliminary data.</text>
</comment>
<dbReference type="Proteomes" id="UP001157502">
    <property type="component" value="Chromosome 14"/>
</dbReference>
<keyword evidence="2" id="KW-1185">Reference proteome</keyword>
<dbReference type="EMBL" id="CM055741">
    <property type="protein sequence ID" value="KAJ8001382.1"/>
    <property type="molecule type" value="Genomic_DNA"/>
</dbReference>
<accession>A0ACC2GCS5</accession>
<reference evidence="1" key="1">
    <citation type="submission" date="2021-05" db="EMBL/GenBank/DDBJ databases">
        <authorList>
            <person name="Pan Q."/>
            <person name="Jouanno E."/>
            <person name="Zahm M."/>
            <person name="Klopp C."/>
            <person name="Cabau C."/>
            <person name="Louis A."/>
            <person name="Berthelot C."/>
            <person name="Parey E."/>
            <person name="Roest Crollius H."/>
            <person name="Montfort J."/>
            <person name="Robinson-Rechavi M."/>
            <person name="Bouchez O."/>
            <person name="Lampietro C."/>
            <person name="Lopez Roques C."/>
            <person name="Donnadieu C."/>
            <person name="Postlethwait J."/>
            <person name="Bobe J."/>
            <person name="Dillon D."/>
            <person name="Chandos A."/>
            <person name="von Hippel F."/>
            <person name="Guiguen Y."/>
        </authorList>
    </citation>
    <scope>NUCLEOTIDE SEQUENCE</scope>
    <source>
        <strain evidence="1">YG-Jan2019</strain>
    </source>
</reference>
<gene>
    <name evidence="1" type="ORF">DPEC_G00168940</name>
</gene>
<evidence type="ECO:0000313" key="2">
    <source>
        <dbReference type="Proteomes" id="UP001157502"/>
    </source>
</evidence>
<evidence type="ECO:0000313" key="1">
    <source>
        <dbReference type="EMBL" id="KAJ8001382.1"/>
    </source>
</evidence>